<dbReference type="InterPro" id="IPR036412">
    <property type="entry name" value="HAD-like_sf"/>
</dbReference>
<dbReference type="RefSeq" id="XP_064666181.1">
    <property type="nucleotide sequence ID" value="XM_064816091.1"/>
</dbReference>
<dbReference type="GO" id="GO:0005829">
    <property type="term" value="C:cytosol"/>
    <property type="evidence" value="ECO:0007669"/>
    <property type="project" value="TreeGrafter"/>
</dbReference>
<dbReference type="GO" id="GO:0006013">
    <property type="term" value="P:mannose metabolic process"/>
    <property type="evidence" value="ECO:0007669"/>
    <property type="project" value="TreeGrafter"/>
</dbReference>
<dbReference type="GO" id="GO:0009298">
    <property type="term" value="P:GDP-mannose biosynthetic process"/>
    <property type="evidence" value="ECO:0007669"/>
    <property type="project" value="InterPro"/>
</dbReference>
<comment type="pathway">
    <text evidence="2 13">Nucleotide-sugar biosynthesis; GDP-alpha-D-mannose biosynthesis; alpha-D-mannose 1-phosphate from D-fructose 6-phosphate: step 2/2.</text>
</comment>
<feature type="binding site" evidence="11">
    <location>
        <position position="158"/>
    </location>
    <ligand>
        <name>alpha-D-mannose 1-phosphate</name>
        <dbReference type="ChEBI" id="CHEBI:58409"/>
    </ligand>
</feature>
<dbReference type="NCBIfam" id="TIGR01484">
    <property type="entry name" value="HAD-SF-IIB"/>
    <property type="match status" value="1"/>
</dbReference>
<dbReference type="SFLD" id="SFLDG01143">
    <property type="entry name" value="C2.B.3:_Phosphomannomutase_Lik"/>
    <property type="match status" value="1"/>
</dbReference>
<evidence type="ECO:0000256" key="8">
    <source>
        <dbReference type="ARBA" id="ARBA00022842"/>
    </source>
</evidence>
<dbReference type="GO" id="GO:0004615">
    <property type="term" value="F:phosphomannomutase activity"/>
    <property type="evidence" value="ECO:0007669"/>
    <property type="project" value="UniProtKB-EC"/>
</dbReference>
<dbReference type="PANTHER" id="PTHR10466:SF0">
    <property type="entry name" value="PHOSPHOMANNOMUTASE"/>
    <property type="match status" value="1"/>
</dbReference>
<evidence type="ECO:0000256" key="7">
    <source>
        <dbReference type="ARBA" id="ARBA00022723"/>
    </source>
</evidence>
<dbReference type="InterPro" id="IPR005002">
    <property type="entry name" value="PMM"/>
</dbReference>
<comment type="function">
    <text evidence="13">Involved in the synthesis of the GDP-mannose and dolichol-phosphate-mannose required for a number of critical mannosyl transfer reactions.</text>
</comment>
<feature type="binding site" evidence="11">
    <location>
        <position position="165"/>
    </location>
    <ligand>
        <name>alpha-D-mannose 1-phosphate</name>
        <dbReference type="ChEBI" id="CHEBI:58409"/>
    </ligand>
</feature>
<comment type="catalytic activity">
    <reaction evidence="13">
        <text>alpha-D-mannose 1-phosphate = D-mannose 6-phosphate</text>
        <dbReference type="Rhea" id="RHEA:11140"/>
        <dbReference type="ChEBI" id="CHEBI:58409"/>
        <dbReference type="ChEBI" id="CHEBI:58735"/>
        <dbReference type="EC" id="5.4.2.8"/>
    </reaction>
</comment>
<dbReference type="InterPro" id="IPR023214">
    <property type="entry name" value="HAD_sf"/>
</dbReference>
<dbReference type="FunFam" id="3.30.1240.20:FF:000001">
    <property type="entry name" value="Phosphomannomutase"/>
    <property type="match status" value="1"/>
</dbReference>
<dbReference type="SUPFAM" id="SSF56784">
    <property type="entry name" value="HAD-like"/>
    <property type="match status" value="1"/>
</dbReference>
<feature type="binding site" evidence="11">
    <location>
        <position position="41"/>
    </location>
    <ligand>
        <name>alpha-D-mannose 1-phosphate</name>
        <dbReference type="ChEBI" id="CHEBI:58409"/>
    </ligand>
</feature>
<keyword evidence="6 13" id="KW-0963">Cytoplasm</keyword>
<dbReference type="SFLD" id="SFLDF00445">
    <property type="entry name" value="alpha-phosphomannomutase"/>
    <property type="match status" value="1"/>
</dbReference>
<organism evidence="14 15">
    <name type="scientific">Canariomyces notabilis</name>
    <dbReference type="NCBI Taxonomy" id="2074819"/>
    <lineage>
        <taxon>Eukaryota</taxon>
        <taxon>Fungi</taxon>
        <taxon>Dikarya</taxon>
        <taxon>Ascomycota</taxon>
        <taxon>Pezizomycotina</taxon>
        <taxon>Sordariomycetes</taxon>
        <taxon>Sordariomycetidae</taxon>
        <taxon>Sordariales</taxon>
        <taxon>Chaetomiaceae</taxon>
        <taxon>Canariomyces</taxon>
    </lineage>
</organism>
<keyword evidence="15" id="KW-1185">Reference proteome</keyword>
<dbReference type="GO" id="GO:0006487">
    <property type="term" value="P:protein N-linked glycosylation"/>
    <property type="evidence" value="ECO:0007669"/>
    <property type="project" value="TreeGrafter"/>
</dbReference>
<protein>
    <recommendedName>
        <fullName evidence="5 13">Phosphomannomutase</fullName>
        <ecNumber evidence="5 13">5.4.2.8</ecNumber>
    </recommendedName>
</protein>
<evidence type="ECO:0000256" key="5">
    <source>
        <dbReference type="ARBA" id="ARBA00012730"/>
    </source>
</evidence>
<proteinExistence type="inferred from homology"/>
<evidence type="ECO:0000313" key="15">
    <source>
        <dbReference type="Proteomes" id="UP001302812"/>
    </source>
</evidence>
<dbReference type="SFLD" id="SFLDG01140">
    <property type="entry name" value="C2.B:_Phosphomannomutase_and_P"/>
    <property type="match status" value="1"/>
</dbReference>
<dbReference type="SFLD" id="SFLDS00003">
    <property type="entry name" value="Haloacid_Dehalogenase"/>
    <property type="match status" value="1"/>
</dbReference>
<evidence type="ECO:0000256" key="1">
    <source>
        <dbReference type="ARBA" id="ARBA00004496"/>
    </source>
</evidence>
<keyword evidence="9 13" id="KW-0413">Isomerase</keyword>
<keyword evidence="8 12" id="KW-0460">Magnesium</keyword>
<dbReference type="Pfam" id="PF03332">
    <property type="entry name" value="PMM"/>
    <property type="match status" value="1"/>
</dbReference>
<comment type="caution">
    <text evidence="14">The sequence shown here is derived from an EMBL/GenBank/DDBJ whole genome shotgun (WGS) entry which is preliminary data.</text>
</comment>
<reference evidence="14" key="2">
    <citation type="submission" date="2023-05" db="EMBL/GenBank/DDBJ databases">
        <authorList>
            <consortium name="Lawrence Berkeley National Laboratory"/>
            <person name="Steindorff A."/>
            <person name="Hensen N."/>
            <person name="Bonometti L."/>
            <person name="Westerberg I."/>
            <person name="Brannstrom I.O."/>
            <person name="Guillou S."/>
            <person name="Cros-Aarteil S."/>
            <person name="Calhoun S."/>
            <person name="Haridas S."/>
            <person name="Kuo A."/>
            <person name="Mondo S."/>
            <person name="Pangilinan J."/>
            <person name="Riley R."/>
            <person name="Labutti K."/>
            <person name="Andreopoulos B."/>
            <person name="Lipzen A."/>
            <person name="Chen C."/>
            <person name="Yanf M."/>
            <person name="Daum C."/>
            <person name="Ng V."/>
            <person name="Clum A."/>
            <person name="Ohm R."/>
            <person name="Martin F."/>
            <person name="Silar P."/>
            <person name="Natvig D."/>
            <person name="Lalanne C."/>
            <person name="Gautier V."/>
            <person name="Ament-Velasquez S.L."/>
            <person name="Kruys A."/>
            <person name="Hutchinson M.I."/>
            <person name="Powell A.J."/>
            <person name="Barry K."/>
            <person name="Miller A.N."/>
            <person name="Grigoriev I.V."/>
            <person name="Debuchy R."/>
            <person name="Gladieux P."/>
            <person name="Thoren M.H."/>
            <person name="Johannesson H."/>
        </authorList>
    </citation>
    <scope>NUCLEOTIDE SEQUENCE</scope>
    <source>
        <strain evidence="14">CBS 508.74</strain>
    </source>
</reference>
<comment type="subcellular location">
    <subcellularLocation>
        <location evidence="1 13">Cytoplasm</location>
    </subcellularLocation>
</comment>
<comment type="similarity">
    <text evidence="3 13">Belongs to the eukaryotic PMM family.</text>
</comment>
<evidence type="ECO:0000256" key="11">
    <source>
        <dbReference type="PIRSR" id="PIRSR605002-2"/>
    </source>
</evidence>
<dbReference type="EC" id="5.4.2.8" evidence="5 13"/>
<dbReference type="InterPro" id="IPR006379">
    <property type="entry name" value="HAD-SF_hydro_IIB"/>
</dbReference>
<comment type="subunit">
    <text evidence="4 13">Homodimer.</text>
</comment>
<feature type="binding site" evidence="12">
    <location>
        <position position="254"/>
    </location>
    <ligand>
        <name>Mg(2+)</name>
        <dbReference type="ChEBI" id="CHEBI:18420"/>
        <label>1</label>
    </ligand>
</feature>
<evidence type="ECO:0000313" key="14">
    <source>
        <dbReference type="EMBL" id="KAK4108611.1"/>
    </source>
</evidence>
<dbReference type="Gene3D" id="3.40.50.1000">
    <property type="entry name" value="HAD superfamily/HAD-like"/>
    <property type="match status" value="1"/>
</dbReference>
<accession>A0AAN6T8X0</accession>
<feature type="binding site" evidence="12">
    <location>
        <position position="240"/>
    </location>
    <ligand>
        <name>Mg(2+)</name>
        <dbReference type="ChEBI" id="CHEBI:18420"/>
        <label>1</label>
    </ligand>
</feature>
<dbReference type="EMBL" id="MU853362">
    <property type="protein sequence ID" value="KAK4108611.1"/>
    <property type="molecule type" value="Genomic_DNA"/>
</dbReference>
<name>A0AAN6T8X0_9PEZI</name>
<evidence type="ECO:0000256" key="9">
    <source>
        <dbReference type="ARBA" id="ARBA00023235"/>
    </source>
</evidence>
<comment type="cofactor">
    <cofactor evidence="12">
        <name>Mg(2+)</name>
        <dbReference type="ChEBI" id="CHEBI:18420"/>
    </cofactor>
</comment>
<feature type="non-terminal residue" evidence="14">
    <location>
        <position position="1"/>
    </location>
</feature>
<keyword evidence="7 12" id="KW-0479">Metal-binding</keyword>
<dbReference type="CDD" id="cd02585">
    <property type="entry name" value="HAD_PMM"/>
    <property type="match status" value="1"/>
</dbReference>
<dbReference type="Proteomes" id="UP001302812">
    <property type="component" value="Unassembled WGS sequence"/>
</dbReference>
<dbReference type="Gene3D" id="3.30.1240.20">
    <property type="match status" value="1"/>
</dbReference>
<reference evidence="14" key="1">
    <citation type="journal article" date="2023" name="Mol. Phylogenet. Evol.">
        <title>Genome-scale phylogeny and comparative genomics of the fungal order Sordariales.</title>
        <authorList>
            <person name="Hensen N."/>
            <person name="Bonometti L."/>
            <person name="Westerberg I."/>
            <person name="Brannstrom I.O."/>
            <person name="Guillou S."/>
            <person name="Cros-Aarteil S."/>
            <person name="Calhoun S."/>
            <person name="Haridas S."/>
            <person name="Kuo A."/>
            <person name="Mondo S."/>
            <person name="Pangilinan J."/>
            <person name="Riley R."/>
            <person name="LaButti K."/>
            <person name="Andreopoulos B."/>
            <person name="Lipzen A."/>
            <person name="Chen C."/>
            <person name="Yan M."/>
            <person name="Daum C."/>
            <person name="Ng V."/>
            <person name="Clum A."/>
            <person name="Steindorff A."/>
            <person name="Ohm R.A."/>
            <person name="Martin F."/>
            <person name="Silar P."/>
            <person name="Natvig D.O."/>
            <person name="Lalanne C."/>
            <person name="Gautier V."/>
            <person name="Ament-Velasquez S.L."/>
            <person name="Kruys A."/>
            <person name="Hutchinson M.I."/>
            <person name="Powell A.J."/>
            <person name="Barry K."/>
            <person name="Miller A.N."/>
            <person name="Grigoriev I.V."/>
            <person name="Debuchy R."/>
            <person name="Gladieux P."/>
            <person name="Hiltunen Thoren M."/>
            <person name="Johannesson H."/>
        </authorList>
    </citation>
    <scope>NUCLEOTIDE SEQUENCE</scope>
    <source>
        <strain evidence="14">CBS 508.74</strain>
    </source>
</reference>
<gene>
    <name evidence="14" type="ORF">N656DRAFT_784114</name>
</gene>
<feature type="binding site" evidence="11">
    <location>
        <position position="147"/>
    </location>
    <ligand>
        <name>alpha-D-mannose 1-phosphate</name>
        <dbReference type="ChEBI" id="CHEBI:58409"/>
    </ligand>
</feature>
<evidence type="ECO:0000256" key="13">
    <source>
        <dbReference type="RuleBase" id="RU361118"/>
    </source>
</evidence>
<feature type="binding site" evidence="12">
    <location>
        <position position="252"/>
    </location>
    <ligand>
        <name>Mg(2+)</name>
        <dbReference type="ChEBI" id="CHEBI:18420"/>
        <label>1</label>
    </ligand>
</feature>
<feature type="active site" description="Nucleophile" evidence="10">
    <location>
        <position position="32"/>
    </location>
</feature>
<evidence type="ECO:0000256" key="10">
    <source>
        <dbReference type="PIRSR" id="PIRSR605002-1"/>
    </source>
</evidence>
<feature type="binding site" evidence="12">
    <location>
        <position position="32"/>
    </location>
    <ligand>
        <name>Mg(2+)</name>
        <dbReference type="ChEBI" id="CHEBI:18420"/>
        <label>1</label>
    </ligand>
</feature>
<feature type="active site" description="Proton donor/acceptor" evidence="10">
    <location>
        <position position="34"/>
    </location>
</feature>
<feature type="binding site" evidence="12">
    <location>
        <position position="34"/>
    </location>
    <ligand>
        <name>Mg(2+)</name>
        <dbReference type="ChEBI" id="CHEBI:18420"/>
        <label>1</label>
    </ligand>
</feature>
<dbReference type="AlphaFoldDB" id="A0AAN6T8X0"/>
<dbReference type="GeneID" id="89940216"/>
<dbReference type="InterPro" id="IPR043169">
    <property type="entry name" value="PMM_cap"/>
</dbReference>
<feature type="binding site" evidence="11">
    <location>
        <position position="203"/>
    </location>
    <ligand>
        <name>alpha-D-mannose 1-phosphate</name>
        <dbReference type="ChEBI" id="CHEBI:58409"/>
    </ligand>
</feature>
<sequence>MAAANFGEPSPRTTTYPPLAARPIKNTICLFDVDETLSPARNPASPEMLTTLSALRHKVAIGFVSGSNLAKAQEQLGNPAGQRVTDMFDFCFSENGLIAYKLGHALPAQSFIKWIGEDQYKELVRFILHYIADLDIPFKRGTFVEFRTGMINVSPVGRNATNEERAAYEEFDLEHRIRETFVEKLKQRFGHLGLTYSIGGKISFDIFPEGWDKTYCLRHLENDARQPGGVHYETIHFFGDKTFQGGNDYEIFTDSRTTGHVVEGPGDTIRIVKELFGV</sequence>
<feature type="binding site" evidence="12">
    <location>
        <position position="257"/>
    </location>
    <ligand>
        <name>Mg(2+)</name>
        <dbReference type="ChEBI" id="CHEBI:18420"/>
        <label>1</label>
    </ligand>
</feature>
<evidence type="ECO:0000256" key="12">
    <source>
        <dbReference type="PIRSR" id="PIRSR605002-3"/>
    </source>
</evidence>
<dbReference type="PANTHER" id="PTHR10466">
    <property type="entry name" value="PHOSPHOMANNOMUTASE"/>
    <property type="match status" value="1"/>
</dbReference>
<evidence type="ECO:0000256" key="3">
    <source>
        <dbReference type="ARBA" id="ARBA00009736"/>
    </source>
</evidence>
<evidence type="ECO:0000256" key="2">
    <source>
        <dbReference type="ARBA" id="ARBA00004699"/>
    </source>
</evidence>
<evidence type="ECO:0000256" key="6">
    <source>
        <dbReference type="ARBA" id="ARBA00022490"/>
    </source>
</evidence>
<dbReference type="GO" id="GO:0046872">
    <property type="term" value="F:metal ion binding"/>
    <property type="evidence" value="ECO:0007669"/>
    <property type="project" value="UniProtKB-KW"/>
</dbReference>
<evidence type="ECO:0000256" key="4">
    <source>
        <dbReference type="ARBA" id="ARBA00011738"/>
    </source>
</evidence>
<feature type="binding site" evidence="11">
    <location>
        <position position="205"/>
    </location>
    <ligand>
        <name>alpha-D-mannose 1-phosphate</name>
        <dbReference type="ChEBI" id="CHEBI:58409"/>
    </ligand>
</feature>